<organism evidence="2 3">
    <name type="scientific">Ramlibacter pallidus</name>
    <dbReference type="NCBI Taxonomy" id="2780087"/>
    <lineage>
        <taxon>Bacteria</taxon>
        <taxon>Pseudomonadati</taxon>
        <taxon>Pseudomonadota</taxon>
        <taxon>Betaproteobacteria</taxon>
        <taxon>Burkholderiales</taxon>
        <taxon>Comamonadaceae</taxon>
        <taxon>Ramlibacter</taxon>
    </lineage>
</organism>
<protein>
    <submittedName>
        <fullName evidence="2">Uncharacterized protein</fullName>
    </submittedName>
</protein>
<keyword evidence="1" id="KW-0472">Membrane</keyword>
<evidence type="ECO:0000256" key="1">
    <source>
        <dbReference type="SAM" id="Phobius"/>
    </source>
</evidence>
<feature type="transmembrane region" description="Helical" evidence="1">
    <location>
        <begin position="68"/>
        <end position="87"/>
    </location>
</feature>
<name>A0ABR9RYQ4_9BURK</name>
<dbReference type="Proteomes" id="UP000806285">
    <property type="component" value="Unassembled WGS sequence"/>
</dbReference>
<dbReference type="RefSeq" id="WP_193674831.1">
    <property type="nucleotide sequence ID" value="NZ_JADDIV010000001.1"/>
</dbReference>
<keyword evidence="1" id="KW-1133">Transmembrane helix</keyword>
<gene>
    <name evidence="2" type="ORF">IM787_01355</name>
</gene>
<dbReference type="EMBL" id="JADDIV010000001">
    <property type="protein sequence ID" value="MBE7366202.1"/>
    <property type="molecule type" value="Genomic_DNA"/>
</dbReference>
<reference evidence="2 3" key="1">
    <citation type="submission" date="2020-10" db="EMBL/GenBank/DDBJ databases">
        <title>Ramlibacter sp. HM2 16S ribosomal RNA gene Genome sequencing and assembly.</title>
        <authorList>
            <person name="Kang M."/>
        </authorList>
    </citation>
    <scope>NUCLEOTIDE SEQUENCE [LARGE SCALE GENOMIC DNA]</scope>
    <source>
        <strain evidence="2 3">HM2</strain>
    </source>
</reference>
<accession>A0ABR9RYQ4</accession>
<feature type="transmembrane region" description="Helical" evidence="1">
    <location>
        <begin position="6"/>
        <end position="25"/>
    </location>
</feature>
<keyword evidence="1" id="KW-0812">Transmembrane</keyword>
<proteinExistence type="predicted"/>
<sequence>MKDFLGLLLWQGLIALMALTLWFLARGRGEASRDRRGQVVAAWLLLAGAGLGVVPVLVMQHFFVRGEILMALAPGLLTLVFCALVLLKPARSAPDVPD</sequence>
<evidence type="ECO:0000313" key="3">
    <source>
        <dbReference type="Proteomes" id="UP000806285"/>
    </source>
</evidence>
<evidence type="ECO:0000313" key="2">
    <source>
        <dbReference type="EMBL" id="MBE7366202.1"/>
    </source>
</evidence>
<comment type="caution">
    <text evidence="2">The sequence shown here is derived from an EMBL/GenBank/DDBJ whole genome shotgun (WGS) entry which is preliminary data.</text>
</comment>
<feature type="transmembrane region" description="Helical" evidence="1">
    <location>
        <begin position="37"/>
        <end position="62"/>
    </location>
</feature>
<keyword evidence="3" id="KW-1185">Reference proteome</keyword>